<keyword evidence="4 7" id="KW-0812">Transmembrane</keyword>
<feature type="transmembrane region" description="Helical" evidence="7">
    <location>
        <begin position="313"/>
        <end position="336"/>
    </location>
</feature>
<feature type="transmembrane region" description="Helical" evidence="7">
    <location>
        <begin position="95"/>
        <end position="118"/>
    </location>
</feature>
<dbReference type="Pfam" id="PF05977">
    <property type="entry name" value="MFS_3"/>
    <property type="match status" value="1"/>
</dbReference>
<feature type="transmembrane region" description="Helical" evidence="7">
    <location>
        <begin position="261"/>
        <end position="281"/>
    </location>
</feature>
<evidence type="ECO:0000313" key="10">
    <source>
        <dbReference type="Proteomes" id="UP000034448"/>
    </source>
</evidence>
<reference evidence="9 10" key="1">
    <citation type="journal article" date="2015" name="Nature">
        <title>rRNA introns, odd ribosomes, and small enigmatic genomes across a large radiation of phyla.</title>
        <authorList>
            <person name="Brown C.T."/>
            <person name="Hug L.A."/>
            <person name="Thomas B.C."/>
            <person name="Sharon I."/>
            <person name="Castelle C.J."/>
            <person name="Singh A."/>
            <person name="Wilkins M.J."/>
            <person name="Williams K.H."/>
            <person name="Banfield J.F."/>
        </authorList>
    </citation>
    <scope>NUCLEOTIDE SEQUENCE [LARGE SCALE GENOMIC DNA]</scope>
</reference>
<comment type="subcellular location">
    <subcellularLocation>
        <location evidence="1">Cell membrane</location>
        <topology evidence="1">Multi-pass membrane protein</topology>
    </subcellularLocation>
</comment>
<dbReference type="Gene3D" id="1.20.1250.20">
    <property type="entry name" value="MFS general substrate transporter like domains"/>
    <property type="match status" value="1"/>
</dbReference>
<feature type="transmembrane region" description="Helical" evidence="7">
    <location>
        <begin position="377"/>
        <end position="396"/>
    </location>
</feature>
<dbReference type="PANTHER" id="PTHR23513">
    <property type="entry name" value="INTEGRAL MEMBRANE EFFLUX PROTEIN-RELATED"/>
    <property type="match status" value="1"/>
</dbReference>
<feature type="domain" description="Major facilitator superfamily (MFS) profile" evidence="8">
    <location>
        <begin position="1"/>
        <end position="199"/>
    </location>
</feature>
<dbReference type="SUPFAM" id="SSF103473">
    <property type="entry name" value="MFS general substrate transporter"/>
    <property type="match status" value="1"/>
</dbReference>
<protein>
    <submittedName>
        <fullName evidence="9">Permease</fullName>
    </submittedName>
</protein>
<evidence type="ECO:0000259" key="8">
    <source>
        <dbReference type="PROSITE" id="PS50850"/>
    </source>
</evidence>
<dbReference type="CDD" id="cd06173">
    <property type="entry name" value="MFS_MefA_like"/>
    <property type="match status" value="1"/>
</dbReference>
<evidence type="ECO:0000256" key="7">
    <source>
        <dbReference type="SAM" id="Phobius"/>
    </source>
</evidence>
<dbReference type="EMBL" id="LBSJ01000003">
    <property type="protein sequence ID" value="KKQ16257.1"/>
    <property type="molecule type" value="Genomic_DNA"/>
</dbReference>
<feature type="transmembrane region" description="Helical" evidence="7">
    <location>
        <begin position="158"/>
        <end position="186"/>
    </location>
</feature>
<keyword evidence="6 7" id="KW-0472">Membrane</keyword>
<dbReference type="InterPro" id="IPR036259">
    <property type="entry name" value="MFS_trans_sf"/>
</dbReference>
<evidence type="ECO:0000256" key="3">
    <source>
        <dbReference type="ARBA" id="ARBA00022475"/>
    </source>
</evidence>
<organism evidence="9 10">
    <name type="scientific">Candidatus Daviesbacteria bacterium GW2011_GWA1_36_8</name>
    <dbReference type="NCBI Taxonomy" id="1618417"/>
    <lineage>
        <taxon>Bacteria</taxon>
        <taxon>Candidatus Daviesiibacteriota</taxon>
    </lineage>
</organism>
<evidence type="ECO:0000256" key="2">
    <source>
        <dbReference type="ARBA" id="ARBA00022448"/>
    </source>
</evidence>
<proteinExistence type="predicted"/>
<feature type="transmembrane region" description="Helical" evidence="7">
    <location>
        <begin position="348"/>
        <end position="371"/>
    </location>
</feature>
<keyword evidence="3" id="KW-1003">Cell membrane</keyword>
<keyword evidence="2" id="KW-0813">Transport</keyword>
<keyword evidence="5 7" id="KW-1133">Transmembrane helix</keyword>
<dbReference type="PROSITE" id="PS50850">
    <property type="entry name" value="MFS"/>
    <property type="match status" value="2"/>
</dbReference>
<feature type="domain" description="Major facilitator superfamily (MFS) profile" evidence="8">
    <location>
        <begin position="218"/>
        <end position="420"/>
    </location>
</feature>
<sequence>MRAKISAALPAFKHLNYRYYFGGQLVSLIGTWVQTVAQGWLVWELTHSAFMVGAVSALGFLPITFFALFGGVLIDRLHTRHVLIFTQTASMILALLLGVLVILGLANIWVVAIFAFLLGTINSLDMPARQAFTIEMVGREHLPSAIALNMGTFNTARIIGPAIAGVLIALFGTGWAFILNGVSFIAPLGALFFMKIESDIPNEHPHPIEAIKNGLKYAYTHPLIKNLLIFSSATSIFGFSYTTIMPYIADVVFHQNATGLGYLYAAGGAGAIVGTLFISAFHKKFKTSHIILGGCLLFTISLFLFTLTKDLYLALPMMFLSGIGISAQIAMVNSTIQKTVDNHIRGRVLSIYTLAFLGTQPLGSFLVGLLTEHFGPQFAIQSGAIILLTFALYLYIKLGKLNPQKNTTDQSLKTKSVVFK</sequence>
<dbReference type="Proteomes" id="UP000034448">
    <property type="component" value="Unassembled WGS sequence"/>
</dbReference>
<dbReference type="InterPro" id="IPR010290">
    <property type="entry name" value="TM_effector"/>
</dbReference>
<evidence type="ECO:0000256" key="1">
    <source>
        <dbReference type="ARBA" id="ARBA00004651"/>
    </source>
</evidence>
<feature type="transmembrane region" description="Helical" evidence="7">
    <location>
        <begin position="49"/>
        <end position="74"/>
    </location>
</feature>
<accession>A0A0G0FEB5</accession>
<feature type="transmembrane region" description="Helical" evidence="7">
    <location>
        <begin position="21"/>
        <end position="43"/>
    </location>
</feature>
<dbReference type="GO" id="GO:0022857">
    <property type="term" value="F:transmembrane transporter activity"/>
    <property type="evidence" value="ECO:0007669"/>
    <property type="project" value="InterPro"/>
</dbReference>
<evidence type="ECO:0000256" key="4">
    <source>
        <dbReference type="ARBA" id="ARBA00022692"/>
    </source>
</evidence>
<feature type="transmembrane region" description="Helical" evidence="7">
    <location>
        <begin position="288"/>
        <end position="307"/>
    </location>
</feature>
<evidence type="ECO:0000256" key="5">
    <source>
        <dbReference type="ARBA" id="ARBA00022989"/>
    </source>
</evidence>
<comment type="caution">
    <text evidence="9">The sequence shown here is derived from an EMBL/GenBank/DDBJ whole genome shotgun (WGS) entry which is preliminary data.</text>
</comment>
<dbReference type="GO" id="GO:0005886">
    <property type="term" value="C:plasma membrane"/>
    <property type="evidence" value="ECO:0007669"/>
    <property type="project" value="UniProtKB-SubCell"/>
</dbReference>
<name>A0A0G0FEB5_9BACT</name>
<evidence type="ECO:0000313" key="9">
    <source>
        <dbReference type="EMBL" id="KKQ16257.1"/>
    </source>
</evidence>
<gene>
    <name evidence="9" type="ORF">US28_C0003G0021</name>
</gene>
<dbReference type="PANTHER" id="PTHR23513:SF11">
    <property type="entry name" value="STAPHYLOFERRIN A TRANSPORTER"/>
    <property type="match status" value="1"/>
</dbReference>
<feature type="transmembrane region" description="Helical" evidence="7">
    <location>
        <begin position="227"/>
        <end position="249"/>
    </location>
</feature>
<dbReference type="InterPro" id="IPR020846">
    <property type="entry name" value="MFS_dom"/>
</dbReference>
<dbReference type="AlphaFoldDB" id="A0A0G0FEB5"/>
<evidence type="ECO:0000256" key="6">
    <source>
        <dbReference type="ARBA" id="ARBA00023136"/>
    </source>
</evidence>